<dbReference type="EMBL" id="AMRV01000012">
    <property type="protein sequence ID" value="EMD81904.1"/>
    <property type="molecule type" value="Genomic_DNA"/>
</dbReference>
<dbReference type="OrthoDB" id="7555368at2"/>
<evidence type="ECO:0000313" key="1">
    <source>
        <dbReference type="EMBL" id="EMD81904.1"/>
    </source>
</evidence>
<sequence>MNVHVPRYCAEQARVEACAERLADHLNWKPVPIPELLPPVLRTYRYEPSAHLLLMPSAAASIPRLLGGIRQFRCTGLVLERGSRVDGGPTLYCVLIRCLQGKEHAHTELRIWASEEGELFLVPDPDGTEPDSPCYALSRYRIEPAAAPYADARAQDHGLVRAETVLLTGQPEAVRLRRG</sequence>
<reference evidence="1 2" key="1">
    <citation type="journal article" date="2013" name="Genome Announc.">
        <title>Draft Genome Sequence of Strain JLT2015T, Belonging to the Family Sphingomonadaceae of the Alphaproteobacteria.</title>
        <authorList>
            <person name="Tang K."/>
            <person name="Liu K."/>
            <person name="Li S."/>
            <person name="Jiao N."/>
        </authorList>
    </citation>
    <scope>NUCLEOTIDE SEQUENCE [LARGE SCALE GENOMIC DNA]</scope>
    <source>
        <strain evidence="1 2">JLT2015</strain>
    </source>
</reference>
<proteinExistence type="predicted"/>
<accession>M2T5Z6</accession>
<gene>
    <name evidence="1" type="ORF">C725_2693</name>
</gene>
<evidence type="ECO:0000313" key="2">
    <source>
        <dbReference type="Proteomes" id="UP000011717"/>
    </source>
</evidence>
<dbReference type="Proteomes" id="UP000011717">
    <property type="component" value="Unassembled WGS sequence"/>
</dbReference>
<organism evidence="1 2">
    <name type="scientific">Pacificimonas flava</name>
    <dbReference type="NCBI Taxonomy" id="1234595"/>
    <lineage>
        <taxon>Bacteria</taxon>
        <taxon>Pseudomonadati</taxon>
        <taxon>Pseudomonadota</taxon>
        <taxon>Alphaproteobacteria</taxon>
        <taxon>Sphingomonadales</taxon>
        <taxon>Sphingosinicellaceae</taxon>
        <taxon>Pacificimonas</taxon>
    </lineage>
</organism>
<protein>
    <submittedName>
        <fullName evidence="1">Uncharacterized protein</fullName>
    </submittedName>
</protein>
<name>M2T5Z6_9SPHN</name>
<keyword evidence="2" id="KW-1185">Reference proteome</keyword>
<comment type="caution">
    <text evidence="1">The sequence shown here is derived from an EMBL/GenBank/DDBJ whole genome shotgun (WGS) entry which is preliminary data.</text>
</comment>
<dbReference type="AlphaFoldDB" id="M2T5Z6"/>
<dbReference type="RefSeq" id="WP_008603657.1">
    <property type="nucleotide sequence ID" value="NZ_AMRV01000012.1"/>
</dbReference>